<dbReference type="OrthoDB" id="10263158at2759"/>
<dbReference type="VEuPathDB" id="TrichDB:TVAG_371870"/>
<evidence type="ECO:0000313" key="2">
    <source>
        <dbReference type="Proteomes" id="UP000001542"/>
    </source>
</evidence>
<proteinExistence type="predicted"/>
<gene>
    <name evidence="1" type="ORF">TVAG_371870</name>
</gene>
<reference evidence="1" key="1">
    <citation type="submission" date="2006-10" db="EMBL/GenBank/DDBJ databases">
        <authorList>
            <person name="Amadeo P."/>
            <person name="Zhao Q."/>
            <person name="Wortman J."/>
            <person name="Fraser-Liggett C."/>
            <person name="Carlton J."/>
        </authorList>
    </citation>
    <scope>NUCLEOTIDE SEQUENCE</scope>
    <source>
        <strain evidence="1">G3</strain>
    </source>
</reference>
<keyword evidence="2" id="KW-1185">Reference proteome</keyword>
<accession>A2E0V8</accession>
<dbReference type="InParanoid" id="A2E0V8"/>
<dbReference type="KEGG" id="tva:4771693"/>
<dbReference type="EMBL" id="DS113281">
    <property type="protein sequence ID" value="EAY13713.1"/>
    <property type="molecule type" value="Genomic_DNA"/>
</dbReference>
<dbReference type="RefSeq" id="XP_001325936.1">
    <property type="nucleotide sequence ID" value="XM_001325901.1"/>
</dbReference>
<reference evidence="1" key="2">
    <citation type="journal article" date="2007" name="Science">
        <title>Draft genome sequence of the sexually transmitted pathogen Trichomonas vaginalis.</title>
        <authorList>
            <person name="Carlton J.M."/>
            <person name="Hirt R.P."/>
            <person name="Silva J.C."/>
            <person name="Delcher A.L."/>
            <person name="Schatz M."/>
            <person name="Zhao Q."/>
            <person name="Wortman J.R."/>
            <person name="Bidwell S.L."/>
            <person name="Alsmark U.C.M."/>
            <person name="Besteiro S."/>
            <person name="Sicheritz-Ponten T."/>
            <person name="Noel C.J."/>
            <person name="Dacks J.B."/>
            <person name="Foster P.G."/>
            <person name="Simillion C."/>
            <person name="Van de Peer Y."/>
            <person name="Miranda-Saavedra D."/>
            <person name="Barton G.J."/>
            <person name="Westrop G.D."/>
            <person name="Mueller S."/>
            <person name="Dessi D."/>
            <person name="Fiori P.L."/>
            <person name="Ren Q."/>
            <person name="Paulsen I."/>
            <person name="Zhang H."/>
            <person name="Bastida-Corcuera F.D."/>
            <person name="Simoes-Barbosa A."/>
            <person name="Brown M.T."/>
            <person name="Hayes R.D."/>
            <person name="Mukherjee M."/>
            <person name="Okumura C.Y."/>
            <person name="Schneider R."/>
            <person name="Smith A.J."/>
            <person name="Vanacova S."/>
            <person name="Villalvazo M."/>
            <person name="Haas B.J."/>
            <person name="Pertea M."/>
            <person name="Feldblyum T.V."/>
            <person name="Utterback T.R."/>
            <person name="Shu C.L."/>
            <person name="Osoegawa K."/>
            <person name="de Jong P.J."/>
            <person name="Hrdy I."/>
            <person name="Horvathova L."/>
            <person name="Zubacova Z."/>
            <person name="Dolezal P."/>
            <person name="Malik S.B."/>
            <person name="Logsdon J.M. Jr."/>
            <person name="Henze K."/>
            <person name="Gupta A."/>
            <person name="Wang C.C."/>
            <person name="Dunne R.L."/>
            <person name="Upcroft J.A."/>
            <person name="Upcroft P."/>
            <person name="White O."/>
            <person name="Salzberg S.L."/>
            <person name="Tang P."/>
            <person name="Chiu C.-H."/>
            <person name="Lee Y.-S."/>
            <person name="Embley T.M."/>
            <person name="Coombs G.H."/>
            <person name="Mottram J.C."/>
            <person name="Tachezy J."/>
            <person name="Fraser-Liggett C.M."/>
            <person name="Johnson P.J."/>
        </authorList>
    </citation>
    <scope>NUCLEOTIDE SEQUENCE [LARGE SCALE GENOMIC DNA]</scope>
    <source>
        <strain evidence="1">G3</strain>
    </source>
</reference>
<name>A2E0V8_TRIV3</name>
<dbReference type="AlphaFoldDB" id="A2E0V8"/>
<dbReference type="Proteomes" id="UP000001542">
    <property type="component" value="Unassembled WGS sequence"/>
</dbReference>
<evidence type="ECO:0000313" key="1">
    <source>
        <dbReference type="EMBL" id="EAY13713.1"/>
    </source>
</evidence>
<sequence length="704" mass="77934">MFGHACDEPIALVAAHPCDSLFLVCTYKINLTLLDLSKNRSLRTFGINTANLNKEQLQIVKSSPIGLFFIDNLTCRTLHSMISSTIQNLPSDKFIAVVFPKGMFTFDYTCIDSKFIPFDNITATYAAQAPDAIILCDQSGAVYNFSLITSLLTKIHTTTAPPLGVFVGASKGEPYGIIIPTTSGVEFVRLNNQSPAPLNIEVGRNFAFDPYTSTLFSIIDKRSVKVFRVALTRVECIGECSFSAVAFGESKGTNYNLQQIAPCFLPYSPPNKPLFYALCDQNALFICGVSKPLMRIENFPPPQIRKLNGSFMAAHPTNSSNIIIAYDNNLLIVDISAHLPTVVPSLPIPKALRSQLQYDGGLFNVIRRGDLTIVVERCSKEYHVYDNSLLKKEIQKGKAYDIVPGPGKNFAVLNISPEKKNTASISIYSEPKKPQDITVQVPDGYSSIQRLISFGDYLAVICSENETDLSRNPQKRPKSTALAWRWTTKEPVPLEIFGTSMACAGDGYVAAGSPNMYALYKVEDGKLHYLATRNIAPISMRFYKGSLFVISNEGLYIDDMKSAILVAVRYSHLTSADKKGTRIPIRASCIMKIEDKSITLCDNNGIESVMGMPERVEVPIKINLIDKLAAASDALEKMKEAFPKASEEDKRHILLLMLRNVDWSVVEEYLTVSEKAGTEMVLQNGTENIEKFKAMLSEELELDM</sequence>
<dbReference type="VEuPathDB" id="TrichDB:TVAGG3_0326120"/>
<organism evidence="1 2">
    <name type="scientific">Trichomonas vaginalis (strain ATCC PRA-98 / G3)</name>
    <dbReference type="NCBI Taxonomy" id="412133"/>
    <lineage>
        <taxon>Eukaryota</taxon>
        <taxon>Metamonada</taxon>
        <taxon>Parabasalia</taxon>
        <taxon>Trichomonadida</taxon>
        <taxon>Trichomonadidae</taxon>
        <taxon>Trichomonas</taxon>
    </lineage>
</organism>
<protein>
    <submittedName>
        <fullName evidence="1">Uncharacterized protein</fullName>
    </submittedName>
</protein>